<protein>
    <submittedName>
        <fullName evidence="1">Uncharacterized protein</fullName>
    </submittedName>
</protein>
<sequence length="84" mass="9843">MELENYELNLKCSLEKLKQYGRINGDGVYSVEYAEGNYIYFSPYNGSFIRLGSWCSFSGIDYKSLLEEKIKILKNARVIKRKEK</sequence>
<name>A0A8S5PBE1_9CAUD</name>
<evidence type="ECO:0000313" key="1">
    <source>
        <dbReference type="EMBL" id="DAE03689.1"/>
    </source>
</evidence>
<accession>A0A8S5PBE1</accession>
<proteinExistence type="predicted"/>
<dbReference type="EMBL" id="BK015370">
    <property type="protein sequence ID" value="DAE03689.1"/>
    <property type="molecule type" value="Genomic_DNA"/>
</dbReference>
<reference evidence="1" key="1">
    <citation type="journal article" date="2021" name="Proc. Natl. Acad. Sci. U.S.A.">
        <title>A Catalog of Tens of Thousands of Viruses from Human Metagenomes Reveals Hidden Associations with Chronic Diseases.</title>
        <authorList>
            <person name="Tisza M.J."/>
            <person name="Buck C.B."/>
        </authorList>
    </citation>
    <scope>NUCLEOTIDE SEQUENCE</scope>
    <source>
        <strain evidence="1">CtMYJ33</strain>
    </source>
</reference>
<organism evidence="1">
    <name type="scientific">Siphoviridae sp. ctMYJ33</name>
    <dbReference type="NCBI Taxonomy" id="2825461"/>
    <lineage>
        <taxon>Viruses</taxon>
        <taxon>Duplodnaviria</taxon>
        <taxon>Heunggongvirae</taxon>
        <taxon>Uroviricota</taxon>
        <taxon>Caudoviricetes</taxon>
    </lineage>
</organism>